<name>A0A5J4WKP8_9EUKA</name>
<gene>
    <name evidence="2" type="ORF">EZS28_009081</name>
</gene>
<evidence type="ECO:0000256" key="1">
    <source>
        <dbReference type="SAM" id="Phobius"/>
    </source>
</evidence>
<evidence type="ECO:0008006" key="4">
    <source>
        <dbReference type="Google" id="ProtNLM"/>
    </source>
</evidence>
<keyword evidence="1" id="KW-0472">Membrane</keyword>
<evidence type="ECO:0000313" key="3">
    <source>
        <dbReference type="Proteomes" id="UP000324800"/>
    </source>
</evidence>
<accession>A0A5J4WKP8</accession>
<sequence>MIESDLMKMIKAIKIMKIVMIMIMQMAVQLVSMFNYWAIMDVNLKFVMNLYSEMEEINIEGQFQFNFEGDEDDYYEDDLLLRLELFLLVDLLKLYI</sequence>
<keyword evidence="1" id="KW-0812">Transmembrane</keyword>
<feature type="transmembrane region" description="Helical" evidence="1">
    <location>
        <begin position="18"/>
        <end position="39"/>
    </location>
</feature>
<protein>
    <recommendedName>
        <fullName evidence="4">Transmembrane protein</fullName>
    </recommendedName>
</protein>
<proteinExistence type="predicted"/>
<dbReference type="AlphaFoldDB" id="A0A5J4WKP8"/>
<comment type="caution">
    <text evidence="2">The sequence shown here is derived from an EMBL/GenBank/DDBJ whole genome shotgun (WGS) entry which is preliminary data.</text>
</comment>
<keyword evidence="1" id="KW-1133">Transmembrane helix</keyword>
<dbReference type="Proteomes" id="UP000324800">
    <property type="component" value="Unassembled WGS sequence"/>
</dbReference>
<evidence type="ECO:0000313" key="2">
    <source>
        <dbReference type="EMBL" id="KAA6395393.1"/>
    </source>
</evidence>
<organism evidence="2 3">
    <name type="scientific">Streblomastix strix</name>
    <dbReference type="NCBI Taxonomy" id="222440"/>
    <lineage>
        <taxon>Eukaryota</taxon>
        <taxon>Metamonada</taxon>
        <taxon>Preaxostyla</taxon>
        <taxon>Oxymonadida</taxon>
        <taxon>Streblomastigidae</taxon>
        <taxon>Streblomastix</taxon>
    </lineage>
</organism>
<reference evidence="2 3" key="1">
    <citation type="submission" date="2019-03" db="EMBL/GenBank/DDBJ databases">
        <title>Single cell metagenomics reveals metabolic interactions within the superorganism composed of flagellate Streblomastix strix and complex community of Bacteroidetes bacteria on its surface.</title>
        <authorList>
            <person name="Treitli S.C."/>
            <person name="Kolisko M."/>
            <person name="Husnik F."/>
            <person name="Keeling P."/>
            <person name="Hampl V."/>
        </authorList>
    </citation>
    <scope>NUCLEOTIDE SEQUENCE [LARGE SCALE GENOMIC DNA]</scope>
    <source>
        <strain evidence="2">ST1C</strain>
    </source>
</reference>
<dbReference type="EMBL" id="SNRW01001696">
    <property type="protein sequence ID" value="KAA6395393.1"/>
    <property type="molecule type" value="Genomic_DNA"/>
</dbReference>